<sequence>MHLALTLFLDLSAGLTSPTHPFPVLFQFCLLSSKETLDASKTVTHLARSIEFLHVLIDNFSGLIVLHIDLLLQIVHGRIAITNGTIPTPSPIPPIFCHPPPLLTSIWSSRAPICLSPSPKHPSPSAVSSFPSPLHPSPSSTALSPSPPHPSPSTAVPCPCPLHPFPLSTGTSPSQLHRAPLLSHLAPWPVRLSPWPAHPSLPLGSFQGSRDGLPPGGIGPRARRWLKHSVSPHRADAQCRQWHCGLQRRAPSFFPSSRRLINSRICGALAPDSIPIIILDCIPPQVATHPLRTSAPPCSPFASSLPTVPPTPQVEFPFVAEFPPYFPCVPPAACNKNIRMV</sequence>
<evidence type="ECO:0000313" key="4">
    <source>
        <dbReference type="Proteomes" id="UP000268093"/>
    </source>
</evidence>
<evidence type="ECO:0000256" key="1">
    <source>
        <dbReference type="SAM" id="MobiDB-lite"/>
    </source>
</evidence>
<gene>
    <name evidence="3" type="ORF">BC936DRAFT_139929</name>
</gene>
<feature type="chain" id="PRO_5019483781" evidence="2">
    <location>
        <begin position="22"/>
        <end position="341"/>
    </location>
</feature>
<keyword evidence="2" id="KW-0732">Signal</keyword>
<feature type="signal peptide" evidence="2">
    <location>
        <begin position="1"/>
        <end position="21"/>
    </location>
</feature>
<dbReference type="EMBL" id="RBNI01016081">
    <property type="protein sequence ID" value="RUP11952.1"/>
    <property type="molecule type" value="Genomic_DNA"/>
</dbReference>
<protein>
    <submittedName>
        <fullName evidence="3">Uncharacterized protein</fullName>
    </submittedName>
</protein>
<dbReference type="AlphaFoldDB" id="A0A433B907"/>
<evidence type="ECO:0000313" key="3">
    <source>
        <dbReference type="EMBL" id="RUP11952.1"/>
    </source>
</evidence>
<proteinExistence type="predicted"/>
<keyword evidence="4" id="KW-1185">Reference proteome</keyword>
<accession>A0A433B907</accession>
<feature type="compositionally biased region" description="Low complexity" evidence="1">
    <location>
        <begin position="125"/>
        <end position="144"/>
    </location>
</feature>
<evidence type="ECO:0000256" key="2">
    <source>
        <dbReference type="SAM" id="SignalP"/>
    </source>
</evidence>
<feature type="region of interest" description="Disordered" evidence="1">
    <location>
        <begin position="125"/>
        <end position="155"/>
    </location>
</feature>
<dbReference type="Proteomes" id="UP000268093">
    <property type="component" value="Unassembled WGS sequence"/>
</dbReference>
<reference evidence="3 4" key="1">
    <citation type="journal article" date="2018" name="New Phytol.">
        <title>Phylogenomics of Endogonaceae and evolution of mycorrhizas within Mucoromycota.</title>
        <authorList>
            <person name="Chang Y."/>
            <person name="Desiro A."/>
            <person name="Na H."/>
            <person name="Sandor L."/>
            <person name="Lipzen A."/>
            <person name="Clum A."/>
            <person name="Barry K."/>
            <person name="Grigoriev I.V."/>
            <person name="Martin F.M."/>
            <person name="Stajich J.E."/>
            <person name="Smith M.E."/>
            <person name="Bonito G."/>
            <person name="Spatafora J.W."/>
        </authorList>
    </citation>
    <scope>NUCLEOTIDE SEQUENCE [LARGE SCALE GENOMIC DNA]</scope>
    <source>
        <strain evidence="3 4">GMNB39</strain>
    </source>
</reference>
<comment type="caution">
    <text evidence="3">The sequence shown here is derived from an EMBL/GenBank/DDBJ whole genome shotgun (WGS) entry which is preliminary data.</text>
</comment>
<organism evidence="3 4">
    <name type="scientific">Jimgerdemannia flammicorona</name>
    <dbReference type="NCBI Taxonomy" id="994334"/>
    <lineage>
        <taxon>Eukaryota</taxon>
        <taxon>Fungi</taxon>
        <taxon>Fungi incertae sedis</taxon>
        <taxon>Mucoromycota</taxon>
        <taxon>Mucoromycotina</taxon>
        <taxon>Endogonomycetes</taxon>
        <taxon>Endogonales</taxon>
        <taxon>Endogonaceae</taxon>
        <taxon>Jimgerdemannia</taxon>
    </lineage>
</organism>
<name>A0A433B907_9FUNG</name>